<sequence>MCSTSNFMANKHARKGASPSWLWLSILIGRYLLLKEVLGNIGNGKSVDIWSDNWIPSLPPTSLNPTPIQPPLSVSSRIGWSSNSGNLTHFLPRISPDQTSMIDQGDSSSEPQHS</sequence>
<protein>
    <submittedName>
        <fullName evidence="3">Uncharacterized protein</fullName>
    </submittedName>
</protein>
<evidence type="ECO:0000256" key="1">
    <source>
        <dbReference type="SAM" id="MobiDB-lite"/>
    </source>
</evidence>
<accession>A0AAW1WZM9</accession>
<reference evidence="3 4" key="1">
    <citation type="journal article" date="2023" name="G3 (Bethesda)">
        <title>A chromosome-length genome assembly and annotation of blackberry (Rubus argutus, cv. 'Hillquist').</title>
        <authorList>
            <person name="Bruna T."/>
            <person name="Aryal R."/>
            <person name="Dudchenko O."/>
            <person name="Sargent D.J."/>
            <person name="Mead D."/>
            <person name="Buti M."/>
            <person name="Cavallini A."/>
            <person name="Hytonen T."/>
            <person name="Andres J."/>
            <person name="Pham M."/>
            <person name="Weisz D."/>
            <person name="Mascagni F."/>
            <person name="Usai G."/>
            <person name="Natali L."/>
            <person name="Bassil N."/>
            <person name="Fernandez G.E."/>
            <person name="Lomsadze A."/>
            <person name="Armour M."/>
            <person name="Olukolu B."/>
            <person name="Poorten T."/>
            <person name="Britton C."/>
            <person name="Davik J."/>
            <person name="Ashrafi H."/>
            <person name="Aiden E.L."/>
            <person name="Borodovsky M."/>
            <person name="Worthington M."/>
        </authorList>
    </citation>
    <scope>NUCLEOTIDE SEQUENCE [LARGE SCALE GENOMIC DNA]</scope>
    <source>
        <strain evidence="3">PI 553951</strain>
    </source>
</reference>
<proteinExistence type="predicted"/>
<dbReference type="AlphaFoldDB" id="A0AAW1WZM9"/>
<organism evidence="3 4">
    <name type="scientific">Rubus argutus</name>
    <name type="common">Southern blackberry</name>
    <dbReference type="NCBI Taxonomy" id="59490"/>
    <lineage>
        <taxon>Eukaryota</taxon>
        <taxon>Viridiplantae</taxon>
        <taxon>Streptophyta</taxon>
        <taxon>Embryophyta</taxon>
        <taxon>Tracheophyta</taxon>
        <taxon>Spermatophyta</taxon>
        <taxon>Magnoliopsida</taxon>
        <taxon>eudicotyledons</taxon>
        <taxon>Gunneridae</taxon>
        <taxon>Pentapetalae</taxon>
        <taxon>rosids</taxon>
        <taxon>fabids</taxon>
        <taxon>Rosales</taxon>
        <taxon>Rosaceae</taxon>
        <taxon>Rosoideae</taxon>
        <taxon>Rosoideae incertae sedis</taxon>
        <taxon>Rubus</taxon>
    </lineage>
</organism>
<comment type="caution">
    <text evidence="3">The sequence shown here is derived from an EMBL/GenBank/DDBJ whole genome shotgun (WGS) entry which is preliminary data.</text>
</comment>
<evidence type="ECO:0000313" key="3">
    <source>
        <dbReference type="EMBL" id="KAK9929949.1"/>
    </source>
</evidence>
<evidence type="ECO:0000313" key="4">
    <source>
        <dbReference type="Proteomes" id="UP001457282"/>
    </source>
</evidence>
<feature type="compositionally biased region" description="Polar residues" evidence="1">
    <location>
        <begin position="96"/>
        <end position="114"/>
    </location>
</feature>
<gene>
    <name evidence="3" type="ORF">M0R45_027015</name>
</gene>
<dbReference type="Proteomes" id="UP001457282">
    <property type="component" value="Unassembled WGS sequence"/>
</dbReference>
<keyword evidence="4" id="KW-1185">Reference proteome</keyword>
<evidence type="ECO:0000256" key="2">
    <source>
        <dbReference type="SAM" id="SignalP"/>
    </source>
</evidence>
<keyword evidence="2" id="KW-0732">Signal</keyword>
<feature type="signal peptide" evidence="2">
    <location>
        <begin position="1"/>
        <end position="39"/>
    </location>
</feature>
<dbReference type="EMBL" id="JBEDUW010000005">
    <property type="protein sequence ID" value="KAK9929949.1"/>
    <property type="molecule type" value="Genomic_DNA"/>
</dbReference>
<feature type="region of interest" description="Disordered" evidence="1">
    <location>
        <begin position="89"/>
        <end position="114"/>
    </location>
</feature>
<name>A0AAW1WZM9_RUBAR</name>
<feature type="chain" id="PRO_5043968460" evidence="2">
    <location>
        <begin position="40"/>
        <end position="114"/>
    </location>
</feature>